<organism evidence="2 3">
    <name type="scientific">Euplotes crassus</name>
    <dbReference type="NCBI Taxonomy" id="5936"/>
    <lineage>
        <taxon>Eukaryota</taxon>
        <taxon>Sar</taxon>
        <taxon>Alveolata</taxon>
        <taxon>Ciliophora</taxon>
        <taxon>Intramacronucleata</taxon>
        <taxon>Spirotrichea</taxon>
        <taxon>Hypotrichia</taxon>
        <taxon>Euplotida</taxon>
        <taxon>Euplotidae</taxon>
        <taxon>Moneuplotes</taxon>
    </lineage>
</organism>
<name>A0AAD1UAR5_EUPCR</name>
<dbReference type="PANTHER" id="PTHR21646">
    <property type="entry name" value="UBIQUITIN CARBOXYL-TERMINAL HYDROLASE"/>
    <property type="match status" value="1"/>
</dbReference>
<evidence type="ECO:0000313" key="2">
    <source>
        <dbReference type="EMBL" id="CAI2365567.1"/>
    </source>
</evidence>
<dbReference type="PROSITE" id="PS50235">
    <property type="entry name" value="USP_3"/>
    <property type="match status" value="1"/>
</dbReference>
<dbReference type="GO" id="GO:0016579">
    <property type="term" value="P:protein deubiquitination"/>
    <property type="evidence" value="ECO:0007669"/>
    <property type="project" value="InterPro"/>
</dbReference>
<accession>A0AAD1UAR5</accession>
<dbReference type="GO" id="GO:0004843">
    <property type="term" value="F:cysteine-type deubiquitinase activity"/>
    <property type="evidence" value="ECO:0007669"/>
    <property type="project" value="InterPro"/>
</dbReference>
<dbReference type="InterPro" id="IPR001394">
    <property type="entry name" value="Peptidase_C19_UCH"/>
</dbReference>
<dbReference type="AlphaFoldDB" id="A0AAD1UAR5"/>
<sequence length="446" mass="52891">MSQSDLKNTPTFFKEFIVNFICSQFCCIRLKILYRFKAMREEPEVLRNTQEAFSERDSLGCVDIEKAVLRVEEEESRIQKREEMKEEEKFRDLEGEERKKQREDLGIQKREFDCWKYKVDWEGERQEMEGGELERWKGIDSTGMKCFMVASLQSLLSLPEFVKYFSGHPDGDLEVRNKHLIFDEKMNPDAGISLLLQDLVDQYYNSNALVLEIIRFRSKFSEDFPMREEHDSCEFILKLLQTLQNELNPPEQKFNPSGSIDHREVWRKYKKSHPSIIDKLFIGIEETTYQCEGCSHERKVYEEFKHISILCIMNYKNSNRRVSELPLNVRSLSNKYNEMIVKHPKYLMIVFGRQNPFDDKRIDGFVDYPKSFTQLDLQTNQEIKYTLNNVIINVAGTNCAHYSTICRRGSQWVHLENTKTKLIDPSEFKNPHAYILFYEAEDLHFA</sequence>
<dbReference type="Proteomes" id="UP001295684">
    <property type="component" value="Unassembled WGS sequence"/>
</dbReference>
<dbReference type="Gene3D" id="3.90.70.10">
    <property type="entry name" value="Cysteine proteinases"/>
    <property type="match status" value="1"/>
</dbReference>
<comment type="caution">
    <text evidence="2">The sequence shown here is derived from an EMBL/GenBank/DDBJ whole genome shotgun (WGS) entry which is preliminary data.</text>
</comment>
<feature type="domain" description="USP" evidence="1">
    <location>
        <begin position="137"/>
        <end position="441"/>
    </location>
</feature>
<proteinExistence type="predicted"/>
<dbReference type="EMBL" id="CAMPGE010006690">
    <property type="protein sequence ID" value="CAI2365567.1"/>
    <property type="molecule type" value="Genomic_DNA"/>
</dbReference>
<dbReference type="InterPro" id="IPR038765">
    <property type="entry name" value="Papain-like_cys_pep_sf"/>
</dbReference>
<gene>
    <name evidence="2" type="ORF">ECRASSUSDP1_LOCUS6886</name>
</gene>
<dbReference type="Pfam" id="PF00443">
    <property type="entry name" value="UCH"/>
    <property type="match status" value="1"/>
</dbReference>
<dbReference type="SUPFAM" id="SSF54001">
    <property type="entry name" value="Cysteine proteinases"/>
    <property type="match status" value="1"/>
</dbReference>
<protein>
    <recommendedName>
        <fullName evidence="1">USP domain-containing protein</fullName>
    </recommendedName>
</protein>
<reference evidence="2" key="1">
    <citation type="submission" date="2023-07" db="EMBL/GenBank/DDBJ databases">
        <authorList>
            <consortium name="AG Swart"/>
            <person name="Singh M."/>
            <person name="Singh A."/>
            <person name="Seah K."/>
            <person name="Emmerich C."/>
        </authorList>
    </citation>
    <scope>NUCLEOTIDE SEQUENCE</scope>
    <source>
        <strain evidence="2">DP1</strain>
    </source>
</reference>
<evidence type="ECO:0000313" key="3">
    <source>
        <dbReference type="Proteomes" id="UP001295684"/>
    </source>
</evidence>
<dbReference type="InterPro" id="IPR028889">
    <property type="entry name" value="USP"/>
</dbReference>
<evidence type="ECO:0000259" key="1">
    <source>
        <dbReference type="PROSITE" id="PS50235"/>
    </source>
</evidence>
<keyword evidence="3" id="KW-1185">Reference proteome</keyword>
<dbReference type="InterPro" id="IPR050185">
    <property type="entry name" value="Ub_carboxyl-term_hydrolase"/>
</dbReference>